<proteinExistence type="inferred from homology"/>
<dbReference type="Gene3D" id="3.40.190.150">
    <property type="entry name" value="Bordetella uptake gene, domain 1"/>
    <property type="match status" value="1"/>
</dbReference>
<feature type="chain" id="PRO_5021980908" evidence="2">
    <location>
        <begin position="39"/>
        <end position="339"/>
    </location>
</feature>
<name>A0A556A6C2_9BURK</name>
<dbReference type="InterPro" id="IPR042100">
    <property type="entry name" value="Bug_dom1"/>
</dbReference>
<dbReference type="Gene3D" id="3.40.190.10">
    <property type="entry name" value="Periplasmic binding protein-like II"/>
    <property type="match status" value="1"/>
</dbReference>
<comment type="similarity">
    <text evidence="1">Belongs to the UPF0065 (bug) family.</text>
</comment>
<sequence>MLLRKSPSSRSTLSRARRRALGALAVALVAAWAGPAGAEERYPSKPIHLVVGFPPGGSNDIVARVVAPALGEILGVSVVVENRAGANATIGTEYTARAAPDGYTITLGSASPLAISPHTYPRLPYDPLKDLAGITTVAATPEVLAINPGVPARTLPELVALAKTRDITLASAGNGGLPHLAIELLKSESGGRIVHIPYKGGGPGMTDAVGGHVDGIIMDLPVLHSMITQGKLRAIAVTNDHRAAMLPDVPTSAEGGLPSVLALNWFAVMAPAGTPKPIIDTLHAALVKAVNVPEVKARLGQLGIEPFTQSSPEAFDAFMRAESVRWGAVAKASGATADN</sequence>
<comment type="caution">
    <text evidence="3">The sequence shown here is derived from an EMBL/GenBank/DDBJ whole genome shotgun (WGS) entry which is preliminary data.</text>
</comment>
<organism evidence="3 4">
    <name type="scientific">Verticiella sediminum</name>
    <dbReference type="NCBI Taxonomy" id="1247510"/>
    <lineage>
        <taxon>Bacteria</taxon>
        <taxon>Pseudomonadati</taxon>
        <taxon>Pseudomonadota</taxon>
        <taxon>Betaproteobacteria</taxon>
        <taxon>Burkholderiales</taxon>
        <taxon>Alcaligenaceae</taxon>
        <taxon>Verticiella</taxon>
    </lineage>
</organism>
<dbReference type="SUPFAM" id="SSF53850">
    <property type="entry name" value="Periplasmic binding protein-like II"/>
    <property type="match status" value="1"/>
</dbReference>
<protein>
    <submittedName>
        <fullName evidence="3">Tripartite tricarboxylate transporter substrate binding protein</fullName>
    </submittedName>
</protein>
<dbReference type="OrthoDB" id="8886309at2"/>
<dbReference type="Pfam" id="PF03401">
    <property type="entry name" value="TctC"/>
    <property type="match status" value="1"/>
</dbReference>
<reference evidence="3 4" key="1">
    <citation type="submission" date="2019-07" db="EMBL/GenBank/DDBJ databases">
        <title>Qingshengfaniella alkalisoli gen. nov., sp. nov., isolated from saline soil.</title>
        <authorList>
            <person name="Xu L."/>
            <person name="Huang X.-X."/>
            <person name="Sun J.-Q."/>
        </authorList>
    </citation>
    <scope>NUCLEOTIDE SEQUENCE [LARGE SCALE GENOMIC DNA]</scope>
    <source>
        <strain evidence="3 4">DSM 27279</strain>
    </source>
</reference>
<evidence type="ECO:0000313" key="3">
    <source>
        <dbReference type="EMBL" id="TSH88441.1"/>
    </source>
</evidence>
<gene>
    <name evidence="3" type="ORF">FOZ76_26500</name>
</gene>
<dbReference type="InterPro" id="IPR005064">
    <property type="entry name" value="BUG"/>
</dbReference>
<keyword evidence="4" id="KW-1185">Reference proteome</keyword>
<evidence type="ECO:0000256" key="2">
    <source>
        <dbReference type="SAM" id="SignalP"/>
    </source>
</evidence>
<feature type="signal peptide" evidence="2">
    <location>
        <begin position="1"/>
        <end position="38"/>
    </location>
</feature>
<evidence type="ECO:0000256" key="1">
    <source>
        <dbReference type="ARBA" id="ARBA00006987"/>
    </source>
</evidence>
<evidence type="ECO:0000313" key="4">
    <source>
        <dbReference type="Proteomes" id="UP000318405"/>
    </source>
</evidence>
<dbReference type="PANTHER" id="PTHR42928">
    <property type="entry name" value="TRICARBOXYLATE-BINDING PROTEIN"/>
    <property type="match status" value="1"/>
</dbReference>
<dbReference type="PIRSF" id="PIRSF017082">
    <property type="entry name" value="YflP"/>
    <property type="match status" value="1"/>
</dbReference>
<dbReference type="CDD" id="cd13578">
    <property type="entry name" value="PBP2_Bug27"/>
    <property type="match status" value="1"/>
</dbReference>
<dbReference type="PANTHER" id="PTHR42928:SF5">
    <property type="entry name" value="BLR1237 PROTEIN"/>
    <property type="match status" value="1"/>
</dbReference>
<dbReference type="RefSeq" id="WP_143951310.1">
    <property type="nucleotide sequence ID" value="NZ_BAABMB010000002.1"/>
</dbReference>
<keyword evidence="2" id="KW-0732">Signal</keyword>
<dbReference type="EMBL" id="VLTJ01000044">
    <property type="protein sequence ID" value="TSH88441.1"/>
    <property type="molecule type" value="Genomic_DNA"/>
</dbReference>
<accession>A0A556A6C2</accession>
<dbReference type="Proteomes" id="UP000318405">
    <property type="component" value="Unassembled WGS sequence"/>
</dbReference>
<dbReference type="AlphaFoldDB" id="A0A556A6C2"/>